<protein>
    <recommendedName>
        <fullName evidence="6">Iron-sulfur cluster carrier protein</fullName>
    </recommendedName>
</protein>
<evidence type="ECO:0000256" key="4">
    <source>
        <dbReference type="ARBA" id="ARBA00023004"/>
    </source>
</evidence>
<keyword evidence="4 6" id="KW-0408">Iron</keyword>
<reference evidence="7 8" key="1">
    <citation type="submission" date="2016-12" db="EMBL/GenBank/DDBJ databases">
        <title>The whole genome sequencing and assembly of Bacillus cohnii DSM 6307T strain.</title>
        <authorList>
            <person name="Lee Y.-J."/>
            <person name="Yi H."/>
            <person name="Bahn Y.-S."/>
            <person name="Kim J.F."/>
            <person name="Lee D.-W."/>
        </authorList>
    </citation>
    <scope>NUCLEOTIDE SEQUENCE [LARGE SCALE GENOMIC DNA]</scope>
    <source>
        <strain evidence="7 8">DSM 6307</strain>
    </source>
</reference>
<dbReference type="GO" id="GO:0051539">
    <property type="term" value="F:4 iron, 4 sulfur cluster binding"/>
    <property type="evidence" value="ECO:0007669"/>
    <property type="project" value="TreeGrafter"/>
</dbReference>
<keyword evidence="6" id="KW-0378">Hydrolase</keyword>
<comment type="function">
    <text evidence="6">Binds and transfers iron-sulfur (Fe-S) clusters to target apoproteins. Can hydrolyze ATP.</text>
</comment>
<evidence type="ECO:0000256" key="3">
    <source>
        <dbReference type="ARBA" id="ARBA00022840"/>
    </source>
</evidence>
<dbReference type="Gene3D" id="3.40.50.300">
    <property type="entry name" value="P-loop containing nucleotide triphosphate hydrolases"/>
    <property type="match status" value="1"/>
</dbReference>
<dbReference type="GO" id="GO:0016887">
    <property type="term" value="F:ATP hydrolysis activity"/>
    <property type="evidence" value="ECO:0007669"/>
    <property type="project" value="UniProtKB-UniRule"/>
</dbReference>
<dbReference type="Proteomes" id="UP000215224">
    <property type="component" value="Chromosome"/>
</dbReference>
<dbReference type="PANTHER" id="PTHR42961">
    <property type="entry name" value="IRON-SULFUR PROTEIN NUBPL"/>
    <property type="match status" value="1"/>
</dbReference>
<accession>A0A223KUM1</accession>
<dbReference type="HAMAP" id="MF_02040">
    <property type="entry name" value="Mrp_NBP35"/>
    <property type="match status" value="1"/>
</dbReference>
<evidence type="ECO:0000256" key="1">
    <source>
        <dbReference type="ARBA" id="ARBA00022723"/>
    </source>
</evidence>
<organism evidence="7 8">
    <name type="scientific">Sutcliffiella cohnii</name>
    <dbReference type="NCBI Taxonomy" id="33932"/>
    <lineage>
        <taxon>Bacteria</taxon>
        <taxon>Bacillati</taxon>
        <taxon>Bacillota</taxon>
        <taxon>Bacilli</taxon>
        <taxon>Bacillales</taxon>
        <taxon>Bacillaceae</taxon>
        <taxon>Sutcliffiella</taxon>
    </lineage>
</organism>
<dbReference type="STRING" id="1314751.GCA_001591425_00743"/>
<dbReference type="EMBL" id="CP018866">
    <property type="protein sequence ID" value="AST93057.1"/>
    <property type="molecule type" value="Genomic_DNA"/>
</dbReference>
<dbReference type="SUPFAM" id="SSF52540">
    <property type="entry name" value="P-loop containing nucleoside triphosphate hydrolases"/>
    <property type="match status" value="1"/>
</dbReference>
<dbReference type="InterPro" id="IPR000808">
    <property type="entry name" value="Mrp-like_CS"/>
</dbReference>
<feature type="binding site" evidence="6">
    <location>
        <begin position="12"/>
        <end position="19"/>
    </location>
    <ligand>
        <name>ATP</name>
        <dbReference type="ChEBI" id="CHEBI:30616"/>
    </ligand>
</feature>
<dbReference type="FunFam" id="3.40.50.300:FF:001119">
    <property type="entry name" value="Iron-sulfur cluster carrier protein"/>
    <property type="match status" value="1"/>
</dbReference>
<dbReference type="Pfam" id="PF10609">
    <property type="entry name" value="ParA"/>
    <property type="match status" value="1"/>
</dbReference>
<evidence type="ECO:0000313" key="8">
    <source>
        <dbReference type="Proteomes" id="UP000215224"/>
    </source>
</evidence>
<dbReference type="InterPro" id="IPR044304">
    <property type="entry name" value="NUBPL-like"/>
</dbReference>
<dbReference type="PROSITE" id="PS01215">
    <property type="entry name" value="MRP"/>
    <property type="match status" value="1"/>
</dbReference>
<dbReference type="PANTHER" id="PTHR42961:SF2">
    <property type="entry name" value="IRON-SULFUR PROTEIN NUBPL"/>
    <property type="match status" value="1"/>
</dbReference>
<dbReference type="GO" id="GO:0140663">
    <property type="term" value="F:ATP-dependent FeS chaperone activity"/>
    <property type="evidence" value="ECO:0007669"/>
    <property type="project" value="InterPro"/>
</dbReference>
<keyword evidence="8" id="KW-1185">Reference proteome</keyword>
<dbReference type="GO" id="GO:0046872">
    <property type="term" value="F:metal ion binding"/>
    <property type="evidence" value="ECO:0007669"/>
    <property type="project" value="UniProtKB-KW"/>
</dbReference>
<dbReference type="InterPro" id="IPR027417">
    <property type="entry name" value="P-loop_NTPase"/>
</dbReference>
<keyword evidence="1 6" id="KW-0479">Metal-binding</keyword>
<dbReference type="CDD" id="cd02037">
    <property type="entry name" value="Mrp_NBP35"/>
    <property type="match status" value="1"/>
</dbReference>
<keyword evidence="3 6" id="KW-0067">ATP-binding</keyword>
<dbReference type="GO" id="GO:0005524">
    <property type="term" value="F:ATP binding"/>
    <property type="evidence" value="ECO:0007669"/>
    <property type="project" value="UniProtKB-UniRule"/>
</dbReference>
<evidence type="ECO:0000256" key="5">
    <source>
        <dbReference type="ARBA" id="ARBA00023014"/>
    </source>
</evidence>
<gene>
    <name evidence="7" type="ORF">BC6307_18235</name>
</gene>
<comment type="similarity">
    <text evidence="6">Belongs to the Mrp/NBP35 ATP-binding proteins family.</text>
</comment>
<keyword evidence="2 6" id="KW-0547">Nucleotide-binding</keyword>
<dbReference type="InterPro" id="IPR019591">
    <property type="entry name" value="Mrp/NBP35_ATP-bd"/>
</dbReference>
<comment type="subunit">
    <text evidence="6">Homodimer.</text>
</comment>
<name>A0A223KUM1_9BACI</name>
<evidence type="ECO:0000256" key="6">
    <source>
        <dbReference type="HAMAP-Rule" id="MF_02040"/>
    </source>
</evidence>
<dbReference type="AlphaFoldDB" id="A0A223KUM1"/>
<dbReference type="RefSeq" id="WP_066412319.1">
    <property type="nucleotide sequence ID" value="NZ_CP018866.1"/>
</dbReference>
<keyword evidence="5 6" id="KW-0411">Iron-sulfur</keyword>
<proteinExistence type="inferred from homology"/>
<dbReference type="InterPro" id="IPR033756">
    <property type="entry name" value="YlxH/NBP35"/>
</dbReference>
<evidence type="ECO:0000313" key="7">
    <source>
        <dbReference type="EMBL" id="AST93057.1"/>
    </source>
</evidence>
<sequence length="245" mass="26747">MLSGNVISVISGKGGVGKSTVSANLAVSLSKMGKEVALIDFDIYGSSIPSMMNISHGPKSMNNRIIPVESHGVKVMSMGFIVKNNDPVVWRGPMLGKVINQFINDVIWGDLDYVIIDMPPGTGDVAMDVNRLIPNSQQILVTTPHPTSSHVAERAGKMAHNNNHKFVGIVENMSYFQPPDHNQKYYIFGKGGSEQLASKLGTELIARLPIIAPNEKDFEPSIYKKGNLLHDKYMELADRLDSSIA</sequence>
<dbReference type="GO" id="GO:0016226">
    <property type="term" value="P:iron-sulfur cluster assembly"/>
    <property type="evidence" value="ECO:0007669"/>
    <property type="project" value="InterPro"/>
</dbReference>
<evidence type="ECO:0000256" key="2">
    <source>
        <dbReference type="ARBA" id="ARBA00022741"/>
    </source>
</evidence>
<dbReference type="KEGG" id="bcoh:BC6307_18235"/>